<accession>A0A1L6TF86</accession>
<keyword evidence="5" id="KW-0350">Heme biosynthesis</keyword>
<dbReference type="NCBIfam" id="NF006762">
    <property type="entry name" value="PRK09283.1"/>
    <property type="match status" value="1"/>
</dbReference>
<dbReference type="EMBL" id="CP012508">
    <property type="protein sequence ID" value="ALB24176.1"/>
    <property type="molecule type" value="Genomic_DNA"/>
</dbReference>
<evidence type="ECO:0000256" key="7">
    <source>
        <dbReference type="ARBA" id="ARBA00023244"/>
    </source>
</evidence>
<comment type="catalytic activity">
    <reaction evidence="8 9">
        <text>2 5-aminolevulinate = porphobilinogen + 2 H2O + H(+)</text>
        <dbReference type="Rhea" id="RHEA:24064"/>
        <dbReference type="ChEBI" id="CHEBI:15377"/>
        <dbReference type="ChEBI" id="CHEBI:15378"/>
        <dbReference type="ChEBI" id="CHEBI:58126"/>
        <dbReference type="ChEBI" id="CHEBI:356416"/>
        <dbReference type="EC" id="4.2.1.24"/>
    </reaction>
</comment>
<dbReference type="PRINTS" id="PR00144">
    <property type="entry name" value="DALDHYDRTASE"/>
</dbReference>
<evidence type="ECO:0000256" key="10">
    <source>
        <dbReference type="RuleBase" id="RU004161"/>
    </source>
</evidence>
<dbReference type="InterPro" id="IPR030656">
    <property type="entry name" value="ALAD_AS"/>
</dbReference>
<evidence type="ECO:0000256" key="2">
    <source>
        <dbReference type="ARBA" id="ARBA00008055"/>
    </source>
</evidence>
<evidence type="ECO:0000313" key="11">
    <source>
        <dbReference type="EMBL" id="ALB24176.1"/>
    </source>
</evidence>
<proteinExistence type="inferred from homology"/>
<organism evidence="11 12">
    <name type="scientific">Piscirickettsia salmonis</name>
    <dbReference type="NCBI Taxonomy" id="1238"/>
    <lineage>
        <taxon>Bacteria</taxon>
        <taxon>Pseudomonadati</taxon>
        <taxon>Pseudomonadota</taxon>
        <taxon>Gammaproteobacteria</taxon>
        <taxon>Thiotrichales</taxon>
        <taxon>Piscirickettsiaceae</taxon>
        <taxon>Piscirickettsia</taxon>
    </lineage>
</organism>
<dbReference type="GO" id="GO:0008270">
    <property type="term" value="F:zinc ion binding"/>
    <property type="evidence" value="ECO:0007669"/>
    <property type="project" value="TreeGrafter"/>
</dbReference>
<evidence type="ECO:0000256" key="5">
    <source>
        <dbReference type="ARBA" id="ARBA00023133"/>
    </source>
</evidence>
<protein>
    <recommendedName>
        <fullName evidence="4 9">Delta-aminolevulinic acid dehydratase</fullName>
        <ecNumber evidence="3 9">4.2.1.24</ecNumber>
    </recommendedName>
</protein>
<comment type="subunit">
    <text evidence="9">Homooctamer.</text>
</comment>
<dbReference type="PANTHER" id="PTHR11458:SF0">
    <property type="entry name" value="DELTA-AMINOLEVULINIC ACID DEHYDRATASE"/>
    <property type="match status" value="1"/>
</dbReference>
<comment type="pathway">
    <text evidence="1">Porphyrin-containing compound metabolism; protoporphyrin-IX biosynthesis; coproporphyrinogen-III from 5-aminolevulinate: step 1/4.</text>
</comment>
<dbReference type="AlphaFoldDB" id="A0A1L6TF86"/>
<evidence type="ECO:0000256" key="9">
    <source>
        <dbReference type="RuleBase" id="RU000515"/>
    </source>
</evidence>
<keyword evidence="7 9" id="KW-0627">Porphyrin biosynthesis</keyword>
<dbReference type="RefSeq" id="WP_017377534.1">
    <property type="nucleotide sequence ID" value="NZ_CP012508.1"/>
</dbReference>
<sequence>MSSYPYARLRRLRTQAFSRDLTQEHHLHVNDLVLPVFIQEGVKKRTAVAAMPGVERLSLDELLHEVELLAALGIRAINLYVNVAEDKKNTQGSEAYNDQGLAQQAIRAIKARFPKMGVMPDVALDPYTSHGQDGIVDEQGRILNDESVVVMTRQALSLVEAGADIIAPSDMMDGRTLSMREALEQAGHVDVGILAYAAKYASNFYGPFREAVGSLNNLGKADKRTYQMNPANSDEALREVQLDLEEGADIIMVKPGMPYLDIVHRVKTEFGVPVAVYQVSGEYAMFKAASQHGWLDEKKAVLEAVLGMKRAGADMIFTYYAKDIARWLKEN</sequence>
<evidence type="ECO:0000256" key="3">
    <source>
        <dbReference type="ARBA" id="ARBA00012053"/>
    </source>
</evidence>
<evidence type="ECO:0000256" key="8">
    <source>
        <dbReference type="ARBA" id="ARBA00047651"/>
    </source>
</evidence>
<comment type="similarity">
    <text evidence="2 10">Belongs to the ALAD family.</text>
</comment>
<dbReference type="PROSITE" id="PS00169">
    <property type="entry name" value="D_ALA_DEHYDRATASE"/>
    <property type="match status" value="1"/>
</dbReference>
<dbReference type="SMART" id="SM01004">
    <property type="entry name" value="ALAD"/>
    <property type="match status" value="1"/>
</dbReference>
<dbReference type="CDD" id="cd04823">
    <property type="entry name" value="ALAD_PBGS_aspartate_rich"/>
    <property type="match status" value="1"/>
</dbReference>
<evidence type="ECO:0000256" key="1">
    <source>
        <dbReference type="ARBA" id="ARBA00004694"/>
    </source>
</evidence>
<dbReference type="PIRSF" id="PIRSF001415">
    <property type="entry name" value="Porphbilin_synth"/>
    <property type="match status" value="1"/>
</dbReference>
<dbReference type="Pfam" id="PF00490">
    <property type="entry name" value="ALAD"/>
    <property type="match status" value="1"/>
</dbReference>
<dbReference type="EC" id="4.2.1.24" evidence="3 9"/>
<reference evidence="11 12" key="1">
    <citation type="journal article" date="2014" name="Genome Announc.">
        <title>Comparative Genome Analysis of Two Isolates of the Fish Pathogen Piscirickettsia salmonis from Different Hosts Reveals Major Differences in Virulence-Associated Secretion Systems.</title>
        <authorList>
            <person name="Bohle H."/>
            <person name="Henriquez P."/>
            <person name="Grothusen H."/>
            <person name="Navas E."/>
            <person name="Sandoval A."/>
            <person name="Bustamante F."/>
            <person name="Bustos P."/>
            <person name="Mancilla M."/>
        </authorList>
    </citation>
    <scope>NUCLEOTIDE SEQUENCE [LARGE SCALE GENOMIC DNA]</scope>
    <source>
        <strain evidence="12">B1-32597</strain>
    </source>
</reference>
<gene>
    <name evidence="11" type="ORF">KU39_3003</name>
</gene>
<evidence type="ECO:0000313" key="12">
    <source>
        <dbReference type="Proteomes" id="UP000029558"/>
    </source>
</evidence>
<dbReference type="InterPro" id="IPR013785">
    <property type="entry name" value="Aldolase_TIM"/>
</dbReference>
<dbReference type="OrthoDB" id="9805001at2"/>
<dbReference type="Gene3D" id="3.20.20.70">
    <property type="entry name" value="Aldolase class I"/>
    <property type="match status" value="1"/>
</dbReference>
<evidence type="ECO:0000256" key="4">
    <source>
        <dbReference type="ARBA" id="ARBA00020771"/>
    </source>
</evidence>
<dbReference type="FunFam" id="3.20.20.70:FF:000019">
    <property type="entry name" value="Delta-aminolevulinic acid dehydratase"/>
    <property type="match status" value="1"/>
</dbReference>
<dbReference type="GO" id="GO:0004655">
    <property type="term" value="F:porphobilinogen synthase activity"/>
    <property type="evidence" value="ECO:0007669"/>
    <property type="project" value="UniProtKB-EC"/>
</dbReference>
<dbReference type="GO" id="GO:0005829">
    <property type="term" value="C:cytosol"/>
    <property type="evidence" value="ECO:0007669"/>
    <property type="project" value="TreeGrafter"/>
</dbReference>
<keyword evidence="6 9" id="KW-0456">Lyase</keyword>
<dbReference type="PANTHER" id="PTHR11458">
    <property type="entry name" value="DELTA-AMINOLEVULINIC ACID DEHYDRATASE"/>
    <property type="match status" value="1"/>
</dbReference>
<dbReference type="Proteomes" id="UP000029558">
    <property type="component" value="Chromosome"/>
</dbReference>
<name>A0A1L6TF86_PISSA</name>
<dbReference type="GO" id="GO:0006782">
    <property type="term" value="P:protoporphyrinogen IX biosynthetic process"/>
    <property type="evidence" value="ECO:0007669"/>
    <property type="project" value="UniProtKB-UniPathway"/>
</dbReference>
<dbReference type="InterPro" id="IPR001731">
    <property type="entry name" value="ALAD"/>
</dbReference>
<evidence type="ECO:0000256" key="6">
    <source>
        <dbReference type="ARBA" id="ARBA00023239"/>
    </source>
</evidence>
<dbReference type="SUPFAM" id="SSF51569">
    <property type="entry name" value="Aldolase"/>
    <property type="match status" value="1"/>
</dbReference>